<dbReference type="InterPro" id="IPR003736">
    <property type="entry name" value="PAAI_dom"/>
</dbReference>
<dbReference type="HOGENOM" id="CLU_089876_3_0_5"/>
<proteinExistence type="inferred from homology"/>
<dbReference type="PANTHER" id="PTHR21660:SF1">
    <property type="entry name" value="ACYL-COENZYME A THIOESTERASE 13"/>
    <property type="match status" value="1"/>
</dbReference>
<protein>
    <recommendedName>
        <fullName evidence="3">Thioesterase domain-containing protein</fullName>
    </recommendedName>
</protein>
<dbReference type="AlphaFoldDB" id="K8P9Y5"/>
<comment type="similarity">
    <text evidence="1">Belongs to the thioesterase PaaI family.</text>
</comment>
<dbReference type="InterPro" id="IPR039298">
    <property type="entry name" value="ACOT13"/>
</dbReference>
<dbReference type="Pfam" id="PF03061">
    <property type="entry name" value="4HBT"/>
    <property type="match status" value="1"/>
</dbReference>
<keyword evidence="2" id="KW-0378">Hydrolase</keyword>
<evidence type="ECO:0000256" key="2">
    <source>
        <dbReference type="ARBA" id="ARBA00022801"/>
    </source>
</evidence>
<accession>K8P9Y5</accession>
<comment type="caution">
    <text evidence="4">The sequence shown here is derived from an EMBL/GenBank/DDBJ whole genome shotgun (WGS) entry which is preliminary data.</text>
</comment>
<feature type="domain" description="Thioesterase" evidence="3">
    <location>
        <begin position="54"/>
        <end position="132"/>
    </location>
</feature>
<keyword evidence="5" id="KW-1185">Reference proteome</keyword>
<evidence type="ECO:0000313" key="5">
    <source>
        <dbReference type="Proteomes" id="UP000001095"/>
    </source>
</evidence>
<dbReference type="GO" id="GO:0047617">
    <property type="term" value="F:fatty acyl-CoA hydrolase activity"/>
    <property type="evidence" value="ECO:0007669"/>
    <property type="project" value="InterPro"/>
</dbReference>
<dbReference type="Proteomes" id="UP000001095">
    <property type="component" value="Unassembled WGS sequence"/>
</dbReference>
<gene>
    <name evidence="4" type="ORF">HMPREF9696_02445</name>
</gene>
<dbReference type="Gene3D" id="3.10.129.10">
    <property type="entry name" value="Hotdog Thioesterase"/>
    <property type="match status" value="1"/>
</dbReference>
<dbReference type="SUPFAM" id="SSF54637">
    <property type="entry name" value="Thioesterase/thiol ester dehydrase-isomerase"/>
    <property type="match status" value="1"/>
</dbReference>
<dbReference type="OrthoDB" id="9813282at2"/>
<reference evidence="4 5" key="1">
    <citation type="submission" date="2012-04" db="EMBL/GenBank/DDBJ databases">
        <title>The Genome Sequence of Afipia clevelandensis ATCC 49720.</title>
        <authorList>
            <consortium name="The Broad Institute Genome Sequencing Platform"/>
            <person name="Earl A."/>
            <person name="Ward D."/>
            <person name="Feldgarden M."/>
            <person name="Gevers D."/>
            <person name="Huys G."/>
            <person name="Walker B."/>
            <person name="Young S.K."/>
            <person name="Zeng Q."/>
            <person name="Gargeya S."/>
            <person name="Fitzgerald M."/>
            <person name="Haas B."/>
            <person name="Abouelleil A."/>
            <person name="Alvarado L."/>
            <person name="Arachchi H.M."/>
            <person name="Berlin A."/>
            <person name="Chapman S.B."/>
            <person name="Goldberg J."/>
            <person name="Griggs A."/>
            <person name="Gujja S."/>
            <person name="Hansen M."/>
            <person name="Howarth C."/>
            <person name="Imamovic A."/>
            <person name="Larimer J."/>
            <person name="McCowen C."/>
            <person name="Montmayeur A."/>
            <person name="Murphy C."/>
            <person name="Neiman D."/>
            <person name="Pearson M."/>
            <person name="Priest M."/>
            <person name="Roberts A."/>
            <person name="Saif S."/>
            <person name="Shea T."/>
            <person name="Sisk P."/>
            <person name="Sykes S."/>
            <person name="Wortman J."/>
            <person name="Nusbaum C."/>
            <person name="Birren B."/>
        </authorList>
    </citation>
    <scope>NUCLEOTIDE SEQUENCE [LARGE SCALE GENOMIC DNA]</scope>
    <source>
        <strain evidence="4 5">ATCC 49720</strain>
    </source>
</reference>
<organism evidence="4 5">
    <name type="scientific">Afipia clevelandensis ATCC 49720</name>
    <dbReference type="NCBI Taxonomy" id="883079"/>
    <lineage>
        <taxon>Bacteria</taxon>
        <taxon>Pseudomonadati</taxon>
        <taxon>Pseudomonadota</taxon>
        <taxon>Alphaproteobacteria</taxon>
        <taxon>Hyphomicrobiales</taxon>
        <taxon>Nitrobacteraceae</taxon>
        <taxon>Afipia</taxon>
    </lineage>
</organism>
<evidence type="ECO:0000313" key="4">
    <source>
        <dbReference type="EMBL" id="EKS35173.1"/>
    </source>
</evidence>
<name>K8P9Y5_9BRAD</name>
<sequence>MTSPLSGFDYFNGIKNGTIEPPPMPKLFGIEIVEVEPGHIVLTATPRPEHNNPMGITHGGYAAVLLDTCMGGAIHSALKPGQGVVTLEYKINFMRPMSPKTGLVRGEGRVLHTGRQAGMSEGRLFDSAGKLLAHGTTTCHIVEMKA</sequence>
<dbReference type="CDD" id="cd03443">
    <property type="entry name" value="PaaI_thioesterase"/>
    <property type="match status" value="1"/>
</dbReference>
<dbReference type="EMBL" id="AGWY01000011">
    <property type="protein sequence ID" value="EKS35173.1"/>
    <property type="molecule type" value="Genomic_DNA"/>
</dbReference>
<evidence type="ECO:0000259" key="3">
    <source>
        <dbReference type="Pfam" id="PF03061"/>
    </source>
</evidence>
<dbReference type="NCBIfam" id="TIGR00369">
    <property type="entry name" value="unchar_dom_1"/>
    <property type="match status" value="1"/>
</dbReference>
<dbReference type="InterPro" id="IPR006683">
    <property type="entry name" value="Thioestr_dom"/>
</dbReference>
<dbReference type="RefSeq" id="WP_002713311.1">
    <property type="nucleotide sequence ID" value="NZ_KB375281.1"/>
</dbReference>
<dbReference type="InterPro" id="IPR029069">
    <property type="entry name" value="HotDog_dom_sf"/>
</dbReference>
<dbReference type="PATRIC" id="fig|883079.3.peg.2490"/>
<dbReference type="PANTHER" id="PTHR21660">
    <property type="entry name" value="THIOESTERASE SUPERFAMILY MEMBER-RELATED"/>
    <property type="match status" value="1"/>
</dbReference>
<evidence type="ECO:0000256" key="1">
    <source>
        <dbReference type="ARBA" id="ARBA00008324"/>
    </source>
</evidence>